<dbReference type="Proteomes" id="UP000571950">
    <property type="component" value="Unassembled WGS sequence"/>
</dbReference>
<dbReference type="RefSeq" id="WP_188072868.1">
    <property type="nucleotide sequence ID" value="NZ_BSPS01000034.1"/>
</dbReference>
<dbReference type="InterPro" id="IPR032710">
    <property type="entry name" value="NTF2-like_dom_sf"/>
</dbReference>
<dbReference type="InterPro" id="IPR037401">
    <property type="entry name" value="SnoaL-like"/>
</dbReference>
<keyword evidence="3" id="KW-1185">Reference proteome</keyword>
<evidence type="ECO:0000313" key="2">
    <source>
        <dbReference type="EMBL" id="MBB3927371.1"/>
    </source>
</evidence>
<comment type="caution">
    <text evidence="2">The sequence shown here is derived from an EMBL/GenBank/DDBJ whole genome shotgun (WGS) entry which is preliminary data.</text>
</comment>
<reference evidence="2 3" key="1">
    <citation type="submission" date="2020-08" db="EMBL/GenBank/DDBJ databases">
        <title>Genomic Encyclopedia of Type Strains, Phase IV (KMG-IV): sequencing the most valuable type-strain genomes for metagenomic binning, comparative biology and taxonomic classification.</title>
        <authorList>
            <person name="Goeker M."/>
        </authorList>
    </citation>
    <scope>NUCLEOTIDE SEQUENCE [LARGE SCALE GENOMIC DNA]</scope>
    <source>
        <strain evidence="2 3">DSM 26189</strain>
    </source>
</reference>
<dbReference type="SUPFAM" id="SSF54427">
    <property type="entry name" value="NTF2-like"/>
    <property type="match status" value="1"/>
</dbReference>
<organism evidence="2 3">
    <name type="scientific">Sphingobium jiangsuense</name>
    <dbReference type="NCBI Taxonomy" id="870476"/>
    <lineage>
        <taxon>Bacteria</taxon>
        <taxon>Pseudomonadati</taxon>
        <taxon>Pseudomonadota</taxon>
        <taxon>Alphaproteobacteria</taxon>
        <taxon>Sphingomonadales</taxon>
        <taxon>Sphingomonadaceae</taxon>
        <taxon>Sphingobium</taxon>
    </lineage>
</organism>
<dbReference type="AlphaFoldDB" id="A0A7W6FQQ5"/>
<sequence>MRAWVHGLCIAAGIAAPVALTFWFTSDYGPRSKAHYAAVEESQATPKEVVMAFEKMGIDERRPKEAVERYFSPDVIDHDPNVAGDRQSIIDHLSALDWDKAGPTRTIKHVIAEGDMVAVHHHLVRQPGTKGIAAVDMFRVKEGKIVEHWSVLQPLPETSPNRHGAF</sequence>
<gene>
    <name evidence="2" type="ORF">GGR43_003100</name>
</gene>
<dbReference type="Gene3D" id="3.10.450.50">
    <property type="match status" value="1"/>
</dbReference>
<feature type="domain" description="SnoaL-like" evidence="1">
    <location>
        <begin position="63"/>
        <end position="148"/>
    </location>
</feature>
<protein>
    <submittedName>
        <fullName evidence="2">Putative SnoaL-like aldol condensation-catalyzing enzyme</fullName>
    </submittedName>
</protein>
<dbReference type="EMBL" id="JACIDT010000011">
    <property type="protein sequence ID" value="MBB3927371.1"/>
    <property type="molecule type" value="Genomic_DNA"/>
</dbReference>
<evidence type="ECO:0000259" key="1">
    <source>
        <dbReference type="Pfam" id="PF12680"/>
    </source>
</evidence>
<accession>A0A7W6FQQ5</accession>
<dbReference type="Pfam" id="PF12680">
    <property type="entry name" value="SnoaL_2"/>
    <property type="match status" value="1"/>
</dbReference>
<proteinExistence type="predicted"/>
<name>A0A7W6FQQ5_9SPHN</name>
<evidence type="ECO:0000313" key="3">
    <source>
        <dbReference type="Proteomes" id="UP000571950"/>
    </source>
</evidence>